<dbReference type="WBParaSite" id="HPLM_0001943601-mRNA-1">
    <property type="protein sequence ID" value="HPLM_0001943601-mRNA-1"/>
    <property type="gene ID" value="HPLM_0001943601"/>
</dbReference>
<dbReference type="AlphaFoldDB" id="A0A0N4X4Z4"/>
<accession>A0A0N4X4Z4</accession>
<sequence>LPQNEIGQSAVALTSLTVSWPSWSRKLAIFRRLPIWLCQMGSVRRVALRKACRPRDPHRISAS</sequence>
<protein>
    <submittedName>
        <fullName evidence="1">Copper-containing nitrite reductase</fullName>
    </submittedName>
</protein>
<organism evidence="1">
    <name type="scientific">Haemonchus placei</name>
    <name type="common">Barber's pole worm</name>
    <dbReference type="NCBI Taxonomy" id="6290"/>
    <lineage>
        <taxon>Eukaryota</taxon>
        <taxon>Metazoa</taxon>
        <taxon>Ecdysozoa</taxon>
        <taxon>Nematoda</taxon>
        <taxon>Chromadorea</taxon>
        <taxon>Rhabditida</taxon>
        <taxon>Rhabditina</taxon>
        <taxon>Rhabditomorpha</taxon>
        <taxon>Strongyloidea</taxon>
        <taxon>Trichostrongylidae</taxon>
        <taxon>Haemonchus</taxon>
    </lineage>
</organism>
<evidence type="ECO:0000313" key="1">
    <source>
        <dbReference type="WBParaSite" id="HPLM_0001943601-mRNA-1"/>
    </source>
</evidence>
<reference evidence="1" key="1">
    <citation type="submission" date="2017-02" db="UniProtKB">
        <authorList>
            <consortium name="WormBaseParasite"/>
        </authorList>
    </citation>
    <scope>IDENTIFICATION</scope>
</reference>
<proteinExistence type="predicted"/>
<name>A0A0N4X4Z4_HAEPC</name>